<keyword evidence="5" id="KW-1185">Reference proteome</keyword>
<evidence type="ECO:0008006" key="6">
    <source>
        <dbReference type="Google" id="ProtNLM"/>
    </source>
</evidence>
<dbReference type="GO" id="GO:0016783">
    <property type="term" value="F:sulfurtransferase activity"/>
    <property type="evidence" value="ECO:0007669"/>
    <property type="project" value="TreeGrafter"/>
</dbReference>
<keyword evidence="2" id="KW-0819">tRNA processing</keyword>
<feature type="region of interest" description="Disordered" evidence="3">
    <location>
        <begin position="219"/>
        <end position="306"/>
    </location>
</feature>
<comment type="caution">
    <text evidence="4">The sequence shown here is derived from an EMBL/GenBank/DDBJ whole genome shotgun (WGS) entry which is preliminary data.</text>
</comment>
<dbReference type="AlphaFoldDB" id="A0AAD3HGH9"/>
<evidence type="ECO:0000256" key="3">
    <source>
        <dbReference type="SAM" id="MobiDB-lite"/>
    </source>
</evidence>
<name>A0AAD3HGH9_9CHLO</name>
<evidence type="ECO:0000313" key="5">
    <source>
        <dbReference type="Proteomes" id="UP001054857"/>
    </source>
</evidence>
<keyword evidence="1" id="KW-0963">Cytoplasm</keyword>
<dbReference type="InterPro" id="IPR019407">
    <property type="entry name" value="CTU2"/>
</dbReference>
<dbReference type="PANTHER" id="PTHR20882:SF14">
    <property type="entry name" value="CYTOPLASMIC TRNA 2-THIOLATION PROTEIN 2"/>
    <property type="match status" value="1"/>
</dbReference>
<dbReference type="GO" id="GO:0000049">
    <property type="term" value="F:tRNA binding"/>
    <property type="evidence" value="ECO:0007669"/>
    <property type="project" value="InterPro"/>
</dbReference>
<dbReference type="EMBL" id="BMAR01000001">
    <property type="protein sequence ID" value="GFR39726.1"/>
    <property type="molecule type" value="Genomic_DNA"/>
</dbReference>
<evidence type="ECO:0000256" key="2">
    <source>
        <dbReference type="ARBA" id="ARBA00022694"/>
    </source>
</evidence>
<dbReference type="PANTHER" id="PTHR20882">
    <property type="entry name" value="CYTOPLASMIC TRNA 2-THIOLATION PROTEIN 2"/>
    <property type="match status" value="1"/>
</dbReference>
<dbReference type="Proteomes" id="UP001054857">
    <property type="component" value="Unassembled WGS sequence"/>
</dbReference>
<dbReference type="InterPro" id="IPR014729">
    <property type="entry name" value="Rossmann-like_a/b/a_fold"/>
</dbReference>
<reference evidence="4 5" key="1">
    <citation type="journal article" date="2021" name="Sci. Rep.">
        <title>Genome sequencing of the multicellular alga Astrephomene provides insights into convergent evolution of germ-soma differentiation.</title>
        <authorList>
            <person name="Yamashita S."/>
            <person name="Yamamoto K."/>
            <person name="Matsuzaki R."/>
            <person name="Suzuki S."/>
            <person name="Yamaguchi H."/>
            <person name="Hirooka S."/>
            <person name="Minakuchi Y."/>
            <person name="Miyagishima S."/>
            <person name="Kawachi M."/>
            <person name="Toyoda A."/>
            <person name="Nozaki H."/>
        </authorList>
    </citation>
    <scope>NUCLEOTIDE SEQUENCE [LARGE SCALE GENOMIC DNA]</scope>
    <source>
        <strain evidence="4 5">NIES-4017</strain>
    </source>
</reference>
<dbReference type="Gene3D" id="3.40.50.620">
    <property type="entry name" value="HUPs"/>
    <property type="match status" value="1"/>
</dbReference>
<evidence type="ECO:0000256" key="1">
    <source>
        <dbReference type="ARBA" id="ARBA00022490"/>
    </source>
</evidence>
<feature type="compositionally biased region" description="Basic and acidic residues" evidence="3">
    <location>
        <begin position="248"/>
        <end position="257"/>
    </location>
</feature>
<feature type="compositionally biased region" description="Low complexity" evidence="3">
    <location>
        <begin position="222"/>
        <end position="235"/>
    </location>
</feature>
<organism evidence="4 5">
    <name type="scientific">Astrephomene gubernaculifera</name>
    <dbReference type="NCBI Taxonomy" id="47775"/>
    <lineage>
        <taxon>Eukaryota</taxon>
        <taxon>Viridiplantae</taxon>
        <taxon>Chlorophyta</taxon>
        <taxon>core chlorophytes</taxon>
        <taxon>Chlorophyceae</taxon>
        <taxon>CS clade</taxon>
        <taxon>Chlamydomonadales</taxon>
        <taxon>Astrephomenaceae</taxon>
        <taxon>Astrephomene</taxon>
    </lineage>
</organism>
<evidence type="ECO:0000313" key="4">
    <source>
        <dbReference type="EMBL" id="GFR39726.1"/>
    </source>
</evidence>
<accession>A0AAD3HGH9</accession>
<proteinExistence type="predicted"/>
<feature type="compositionally biased region" description="Basic and acidic residues" evidence="3">
    <location>
        <begin position="269"/>
        <end position="283"/>
    </location>
</feature>
<gene>
    <name evidence="4" type="ORF">Agub_g207</name>
</gene>
<sequence>MSCALSEEELAALEAEAAERRAAASGGCGHAAPCEKSTCQDRGNCDTAVRRNAESQGTHGDGSWARGGVRAEYSKCMKCKTANAVVLVRQREPLCKTCLETGISGKVRALKSHKLMQPRDHIAIAFSGGSSSQALLCNVLPMRKHAATPRKERGKIEFDLTVIHINEAAAFGLSPQAAEAHARAVLAAAQQCGATPPAATVLVLPLSDVFLLPPFAAAGEPSAGRGNGNSSSSGSRSGGGCSVSQPQEEARRQRQQEGEETAQQEQEQQEGRRGQAEALREGGEAVSDGVEQDGQGGSSSSGTEARDAQLRALLQAVPDPTGREDLVRLLRGRLLAGTAGRLGATKLLRADSGTALAARVIADTAKGRGYSLPGDIQLVDARGAVG</sequence>
<dbReference type="GO" id="GO:0002143">
    <property type="term" value="P:tRNA wobble position uridine thiolation"/>
    <property type="evidence" value="ECO:0007669"/>
    <property type="project" value="TreeGrafter"/>
</dbReference>
<protein>
    <recommendedName>
        <fullName evidence="6">Cytoplasmic tRNA 2-thiolation protein 2</fullName>
    </recommendedName>
</protein>
<feature type="non-terminal residue" evidence="4">
    <location>
        <position position="386"/>
    </location>
</feature>
<dbReference type="GO" id="GO:0005829">
    <property type="term" value="C:cytosol"/>
    <property type="evidence" value="ECO:0007669"/>
    <property type="project" value="TreeGrafter"/>
</dbReference>